<reference evidence="5" key="1">
    <citation type="submission" date="2011-05" db="EMBL/GenBank/DDBJ databases">
        <authorList>
            <person name="Richards S.R."/>
            <person name="Qu J."/>
            <person name="Jiang H."/>
            <person name="Jhangiani S.N."/>
            <person name="Agravi P."/>
            <person name="Goodspeed R."/>
            <person name="Gross S."/>
            <person name="Mandapat C."/>
            <person name="Jackson L."/>
            <person name="Mathew T."/>
            <person name="Pu L."/>
            <person name="Thornton R."/>
            <person name="Saada N."/>
            <person name="Wilczek-Boney K.B."/>
            <person name="Lee S."/>
            <person name="Kovar C."/>
            <person name="Wu Y."/>
            <person name="Scherer S.E."/>
            <person name="Worley K.C."/>
            <person name="Muzny D.M."/>
            <person name="Gibbs R."/>
        </authorList>
    </citation>
    <scope>NUCLEOTIDE SEQUENCE</scope>
    <source>
        <strain evidence="5">Brora</strain>
    </source>
</reference>
<accession>T1ISD8</accession>
<dbReference type="InterPro" id="IPR004850">
    <property type="entry name" value="NtA_dom"/>
</dbReference>
<dbReference type="GO" id="GO:0043236">
    <property type="term" value="F:laminin binding"/>
    <property type="evidence" value="ECO:0007669"/>
    <property type="project" value="InterPro"/>
</dbReference>
<dbReference type="EMBL" id="JH431430">
    <property type="status" value="NOT_ANNOTATED_CDS"/>
    <property type="molecule type" value="Genomic_DNA"/>
</dbReference>
<evidence type="ECO:0000259" key="3">
    <source>
        <dbReference type="PROSITE" id="PS51121"/>
    </source>
</evidence>
<evidence type="ECO:0000313" key="4">
    <source>
        <dbReference type="EnsemblMetazoa" id="SMAR004006-PA"/>
    </source>
</evidence>
<name>T1ISD8_STRMM</name>
<evidence type="ECO:0000256" key="1">
    <source>
        <dbReference type="PROSITE-ProRule" id="PRU00443"/>
    </source>
</evidence>
<dbReference type="GO" id="GO:0005886">
    <property type="term" value="C:plasma membrane"/>
    <property type="evidence" value="ECO:0007669"/>
    <property type="project" value="GOC"/>
</dbReference>
<sequence>MSVVWMMLMLVMIAASRKLKSRCKDEALEVREEYATVIFTGTVWRVFRTSEQKFTYSAEVKVRRVLKGGDHVNADTLVVIDEIGTPLICRNRVREKDTRIFFLTQGVNHLRFNSSVIRMTMANLLRVMAAVKVE</sequence>
<evidence type="ECO:0000313" key="5">
    <source>
        <dbReference type="Proteomes" id="UP000014500"/>
    </source>
</evidence>
<proteinExistence type="predicted"/>
<dbReference type="Pfam" id="PF03146">
    <property type="entry name" value="NtA"/>
    <property type="match status" value="1"/>
</dbReference>
<evidence type="ECO:0000256" key="2">
    <source>
        <dbReference type="SAM" id="SignalP"/>
    </source>
</evidence>
<dbReference type="EnsemblMetazoa" id="SMAR004006-RA">
    <property type="protein sequence ID" value="SMAR004006-PA"/>
    <property type="gene ID" value="SMAR004006"/>
</dbReference>
<dbReference type="OMA" id="FGDPAIC"/>
<dbReference type="eggNOG" id="ENOG502S077">
    <property type="taxonomic scope" value="Eukaryota"/>
</dbReference>
<comment type="caution">
    <text evidence="1">Lacks conserved residue(s) required for the propagation of feature annotation.</text>
</comment>
<dbReference type="HOGENOM" id="CLU_124772_0_0_1"/>
<protein>
    <recommendedName>
        <fullName evidence="3">NtA domain-containing protein</fullName>
    </recommendedName>
</protein>
<dbReference type="Proteomes" id="UP000014500">
    <property type="component" value="Unassembled WGS sequence"/>
</dbReference>
<feature type="chain" id="PRO_5004579474" description="NtA domain-containing protein" evidence="2">
    <location>
        <begin position="17"/>
        <end position="134"/>
    </location>
</feature>
<dbReference type="PhylomeDB" id="T1ISD8"/>
<dbReference type="GO" id="GO:0043113">
    <property type="term" value="P:receptor clustering"/>
    <property type="evidence" value="ECO:0007669"/>
    <property type="project" value="InterPro"/>
</dbReference>
<dbReference type="Gene3D" id="2.40.50.120">
    <property type="match status" value="1"/>
</dbReference>
<feature type="signal peptide" evidence="2">
    <location>
        <begin position="1"/>
        <end position="16"/>
    </location>
</feature>
<dbReference type="PROSITE" id="PS51121">
    <property type="entry name" value="NTA"/>
    <property type="match status" value="1"/>
</dbReference>
<dbReference type="AlphaFoldDB" id="T1ISD8"/>
<dbReference type="InterPro" id="IPR008993">
    <property type="entry name" value="TIMP-like_OB-fold"/>
</dbReference>
<reference evidence="4" key="2">
    <citation type="submission" date="2015-02" db="UniProtKB">
        <authorList>
            <consortium name="EnsemblMetazoa"/>
        </authorList>
    </citation>
    <scope>IDENTIFICATION</scope>
</reference>
<organism evidence="4 5">
    <name type="scientific">Strigamia maritima</name>
    <name type="common">European centipede</name>
    <name type="synonym">Geophilus maritimus</name>
    <dbReference type="NCBI Taxonomy" id="126957"/>
    <lineage>
        <taxon>Eukaryota</taxon>
        <taxon>Metazoa</taxon>
        <taxon>Ecdysozoa</taxon>
        <taxon>Arthropoda</taxon>
        <taxon>Myriapoda</taxon>
        <taxon>Chilopoda</taxon>
        <taxon>Pleurostigmophora</taxon>
        <taxon>Geophilomorpha</taxon>
        <taxon>Linotaeniidae</taxon>
        <taxon>Strigamia</taxon>
    </lineage>
</organism>
<keyword evidence="2" id="KW-0732">Signal</keyword>
<dbReference type="STRING" id="126957.T1ISD8"/>
<dbReference type="SUPFAM" id="SSF50242">
    <property type="entry name" value="TIMP-like"/>
    <property type="match status" value="1"/>
</dbReference>
<feature type="domain" description="NtA" evidence="3">
    <location>
        <begin position="23"/>
        <end position="134"/>
    </location>
</feature>
<keyword evidence="5" id="KW-1185">Reference proteome</keyword>